<evidence type="ECO:0000259" key="5">
    <source>
        <dbReference type="PROSITE" id="PS50219"/>
    </source>
</evidence>
<sequence length="1262" mass="131892">MAALGAANGAVGPDGEFLPFVAARVALSRGAIPGDITSIAALGSSLFVGTSKGRIVRVDYRTPDPTASPPGSLSPTRVCPEVTVASGYPVTRLIAITRRRLLLAVAGGTLALFEPGDDSPVLRYTNSSFKASQACVDERPSGEVMVAVLCPGQVKLLRLEGFAFTERIDISTPGKVVSLELVGERVALAYVLPAKEYNIVDTADLGKVKTVVLAVDKRDLPVLARTGPEELVATTRPGGSSHGGAESMGIFLTRSGDPAHRPPITWASAPSHVVVCAPYVLGVTGKDGDVYVHWHSLPTASEQQGGPSSRMVGRLMQRIPLRTAPVAACDASAGCLGRRDGRNPVFIAGASEVFALLPQPHAAQSTALLSAGVHEAAEELAVMVARAEQVEAASASGRGGDRGWAGAAAAAASAGSRLAFGRGAAAAAAAGAASRREDEDEASEAVPVDDAIAASWRPPPPLPAPVEAARRTAVLLSDPPPPLASAPAEIRDRALALAGVAPDDLAMLEALAATDARAAEAACGPRLCGSGLPASMRAFHQRAGCVLLLRLQFDAALRHLCLSGIDPREVTSLFPGALHPAGFSFAGSVLSAELLAGVVDGTRSPAAAAEPLGEGEADLVPFAVSSAGGAGAAGMEAIIRAVREQQRAAGAEGGRAAGGRSSRRDLQPLRLDDVWGAAEMAALQRRAAAGRGRKRGEEADSAAVPDTSLLRDAMAMVAEFLLQRRQQHEPAWDSARAREALDTALCRALTLTGRAAELCAVLARESDVNLEDATAFLAKQGMRHALALLLRSRGANAEALAEWERIATASAADRTAAKLLEGDWLAGLVPKGASLEAAAERLALACTFETLRTADDVDALRRGLGWVLERFPITALSVACTPRRISLPAVELLSLLQQAQSERSLARKHPELLFRSLPHRLLLHLVLVVGSRDQYLHTALATDLAEAVLRCRGETPGGEQRGGSAAAAAASSAAAAGLRATAAAAQRGASASEAAAAGLRTIEGTSGPSGKRAAPGEEEGIAGELRRDLLQLLRWSRFYDPRKLSAIVAGTTLDEERVLLHSRAGEHEAALRVCLLEMGDLPRAEAYCVEAFAASPGSRDGETAAEAATLGRHAKHNPFLVLFTLLLDGLPGTGPMRHEALGLMERHAGNVAVRQALDVLPSDIPVAKMRRLLRRMIPTAETRWRQARVAQQVAELDRLETNVALTRAQRHYAVVDRDTVCAESGQRVQGQPFVLRAPPSAHVLAESKLVRPVLQSALSKRR</sequence>
<gene>
    <name evidence="6" type="ORF">FNF29_06209</name>
</gene>
<evidence type="ECO:0000256" key="1">
    <source>
        <dbReference type="ARBA" id="ARBA00004496"/>
    </source>
</evidence>
<organism evidence="6 7">
    <name type="scientific">Cafeteria roenbergensis</name>
    <name type="common">Marine flagellate</name>
    <dbReference type="NCBI Taxonomy" id="33653"/>
    <lineage>
        <taxon>Eukaryota</taxon>
        <taxon>Sar</taxon>
        <taxon>Stramenopiles</taxon>
        <taxon>Bigyra</taxon>
        <taxon>Opalozoa</taxon>
        <taxon>Bicosoecida</taxon>
        <taxon>Cafeteriaceae</taxon>
        <taxon>Cafeteria</taxon>
    </lineage>
</organism>
<accession>A0A5A8CBF6</accession>
<evidence type="ECO:0000313" key="6">
    <source>
        <dbReference type="EMBL" id="KAA0149121.1"/>
    </source>
</evidence>
<evidence type="ECO:0000256" key="3">
    <source>
        <dbReference type="ARBA" id="ARBA00022490"/>
    </source>
</evidence>
<evidence type="ECO:0000256" key="2">
    <source>
        <dbReference type="ARBA" id="ARBA00022448"/>
    </source>
</evidence>
<reference evidence="6 7" key="1">
    <citation type="submission" date="2019-07" db="EMBL/GenBank/DDBJ databases">
        <title>Genomes of Cafeteria roenbergensis.</title>
        <authorList>
            <person name="Fischer M.G."/>
            <person name="Hackl T."/>
            <person name="Roman M."/>
        </authorList>
    </citation>
    <scope>NUCLEOTIDE SEQUENCE [LARGE SCALE GENOMIC DNA]</scope>
    <source>
        <strain evidence="6 7">BVI</strain>
    </source>
</reference>
<dbReference type="InterPro" id="IPR032914">
    <property type="entry name" value="Vam6/VPS39/TRAP1"/>
</dbReference>
<name>A0A5A8CBF6_CAFRO</name>
<feature type="domain" description="CNH" evidence="5">
    <location>
        <begin position="33"/>
        <end position="326"/>
    </location>
</feature>
<dbReference type="GO" id="GO:0005737">
    <property type="term" value="C:cytoplasm"/>
    <property type="evidence" value="ECO:0007669"/>
    <property type="project" value="UniProtKB-SubCell"/>
</dbReference>
<dbReference type="AlphaFoldDB" id="A0A5A8CBF6"/>
<evidence type="ECO:0000256" key="4">
    <source>
        <dbReference type="ARBA" id="ARBA00022927"/>
    </source>
</evidence>
<dbReference type="Proteomes" id="UP000323011">
    <property type="component" value="Unassembled WGS sequence"/>
</dbReference>
<dbReference type="GO" id="GO:0015031">
    <property type="term" value="P:protein transport"/>
    <property type="evidence" value="ECO:0007669"/>
    <property type="project" value="UniProtKB-KW"/>
</dbReference>
<dbReference type="GO" id="GO:0006914">
    <property type="term" value="P:autophagy"/>
    <property type="evidence" value="ECO:0007669"/>
    <property type="project" value="TreeGrafter"/>
</dbReference>
<dbReference type="PANTHER" id="PTHR12894:SF27">
    <property type="entry name" value="TRANSFORMING GROWTH FACTOR-BETA RECEPTOR-ASSOCIATED PROTEIN 1"/>
    <property type="match status" value="1"/>
</dbReference>
<evidence type="ECO:0000313" key="7">
    <source>
        <dbReference type="Proteomes" id="UP000323011"/>
    </source>
</evidence>
<keyword evidence="3" id="KW-0963">Cytoplasm</keyword>
<dbReference type="PANTHER" id="PTHR12894">
    <property type="entry name" value="CNH DOMAIN CONTAINING"/>
    <property type="match status" value="1"/>
</dbReference>
<dbReference type="GO" id="GO:0034058">
    <property type="term" value="P:endosomal vesicle fusion"/>
    <property type="evidence" value="ECO:0007669"/>
    <property type="project" value="TreeGrafter"/>
</dbReference>
<keyword evidence="4" id="KW-0653">Protein transport</keyword>
<dbReference type="InterPro" id="IPR001180">
    <property type="entry name" value="CNH_dom"/>
</dbReference>
<proteinExistence type="predicted"/>
<dbReference type="GO" id="GO:0016020">
    <property type="term" value="C:membrane"/>
    <property type="evidence" value="ECO:0007669"/>
    <property type="project" value="TreeGrafter"/>
</dbReference>
<comment type="subcellular location">
    <subcellularLocation>
        <location evidence="1">Cytoplasm</location>
    </subcellularLocation>
</comment>
<comment type="caution">
    <text evidence="6">The sequence shown here is derived from an EMBL/GenBank/DDBJ whole genome shotgun (WGS) entry which is preliminary data.</text>
</comment>
<protein>
    <recommendedName>
        <fullName evidence="5">CNH domain-containing protein</fullName>
    </recommendedName>
</protein>
<dbReference type="PROSITE" id="PS50219">
    <property type="entry name" value="CNH"/>
    <property type="match status" value="1"/>
</dbReference>
<dbReference type="EMBL" id="VLTN01000046">
    <property type="protein sequence ID" value="KAA0149121.1"/>
    <property type="molecule type" value="Genomic_DNA"/>
</dbReference>
<keyword evidence="2" id="KW-0813">Transport</keyword>
<keyword evidence="7" id="KW-1185">Reference proteome</keyword>